<evidence type="ECO:0000256" key="4">
    <source>
        <dbReference type="ARBA" id="ARBA00022833"/>
    </source>
</evidence>
<feature type="compositionally biased region" description="Basic and acidic residues" evidence="6">
    <location>
        <begin position="165"/>
        <end position="177"/>
    </location>
</feature>
<dbReference type="GO" id="GO:0005634">
    <property type="term" value="C:nucleus"/>
    <property type="evidence" value="ECO:0007669"/>
    <property type="project" value="UniProtKB-SubCell"/>
</dbReference>
<dbReference type="EMBL" id="HBJA01063681">
    <property type="protein sequence ID" value="CAE0811346.1"/>
    <property type="molecule type" value="Transcribed_RNA"/>
</dbReference>
<sequence>MAKTGQSRCRKCADPIPKGELRVGLEAWISGRKAVTWQHPPCFLQGLRFAAATTGRSKCKATGDLMPKGAARLGLTSHTTTHWVGLEALPAVLEKISTGLHSPLALEEVEGFATLAPPEQQRVRDLCPAGPAAPRAAVKAQPHDDLKTAPEAAPAPVPIRTTKRPKSDAGPEKEGTPKKPRVATARGALVAQYLELTRERLPALAAAHGWCLRLDHCFQRVVLDTHFGCCWYERLDQRRGAVHGMSAEQLAGCIAVAERLLRDPSGAVLAELNAKSLEYRGKGRAGSAPAGAVPNDAA</sequence>
<evidence type="ECO:0000256" key="2">
    <source>
        <dbReference type="ARBA" id="ARBA00022723"/>
    </source>
</evidence>
<evidence type="ECO:0000256" key="1">
    <source>
        <dbReference type="ARBA" id="ARBA00004123"/>
    </source>
</evidence>
<keyword evidence="2" id="KW-0479">Metal-binding</keyword>
<keyword evidence="4" id="KW-0862">Zinc</keyword>
<keyword evidence="3" id="KW-0863">Zinc-finger</keyword>
<evidence type="ECO:0000313" key="8">
    <source>
        <dbReference type="EMBL" id="CAE0811346.1"/>
    </source>
</evidence>
<proteinExistence type="predicted"/>
<dbReference type="AlphaFoldDB" id="A0A7S4FSB7"/>
<dbReference type="SUPFAM" id="SSF57716">
    <property type="entry name" value="Glucocorticoid receptor-like (DNA-binding domain)"/>
    <property type="match status" value="1"/>
</dbReference>
<protein>
    <recommendedName>
        <fullName evidence="7">PARP-type domain-containing protein</fullName>
    </recommendedName>
</protein>
<evidence type="ECO:0000256" key="3">
    <source>
        <dbReference type="ARBA" id="ARBA00022771"/>
    </source>
</evidence>
<reference evidence="8" key="1">
    <citation type="submission" date="2021-01" db="EMBL/GenBank/DDBJ databases">
        <authorList>
            <person name="Corre E."/>
            <person name="Pelletier E."/>
            <person name="Niang G."/>
            <person name="Scheremetjew M."/>
            <person name="Finn R."/>
            <person name="Kale V."/>
            <person name="Holt S."/>
            <person name="Cochrane G."/>
            <person name="Meng A."/>
            <person name="Brown T."/>
            <person name="Cohen L."/>
        </authorList>
    </citation>
    <scope>NUCLEOTIDE SEQUENCE</scope>
    <source>
        <strain evidence="8">CCMP1594</strain>
    </source>
</reference>
<feature type="region of interest" description="Disordered" evidence="6">
    <location>
        <begin position="140"/>
        <end position="181"/>
    </location>
</feature>
<dbReference type="Gene3D" id="3.30.1740.10">
    <property type="entry name" value="Zinc finger, PARP-type"/>
    <property type="match status" value="2"/>
</dbReference>
<dbReference type="SMART" id="SM01336">
    <property type="entry name" value="zf-PARP"/>
    <property type="match status" value="1"/>
</dbReference>
<name>A0A7S4FSB7_9EUGL</name>
<dbReference type="PROSITE" id="PS50064">
    <property type="entry name" value="ZF_PARP_2"/>
    <property type="match status" value="1"/>
</dbReference>
<evidence type="ECO:0000256" key="6">
    <source>
        <dbReference type="SAM" id="MobiDB-lite"/>
    </source>
</evidence>
<dbReference type="InterPro" id="IPR036957">
    <property type="entry name" value="Znf_PARP_sf"/>
</dbReference>
<evidence type="ECO:0000259" key="7">
    <source>
        <dbReference type="PROSITE" id="PS50064"/>
    </source>
</evidence>
<comment type="subcellular location">
    <subcellularLocation>
        <location evidence="1">Nucleus</location>
    </subcellularLocation>
</comment>
<organism evidence="8">
    <name type="scientific">Eutreptiella gymnastica</name>
    <dbReference type="NCBI Taxonomy" id="73025"/>
    <lineage>
        <taxon>Eukaryota</taxon>
        <taxon>Discoba</taxon>
        <taxon>Euglenozoa</taxon>
        <taxon>Euglenida</taxon>
        <taxon>Spirocuta</taxon>
        <taxon>Euglenophyceae</taxon>
        <taxon>Eutreptiales</taxon>
        <taxon>Eutreptiaceae</taxon>
        <taxon>Eutreptiella</taxon>
    </lineage>
</organism>
<evidence type="ECO:0000256" key="5">
    <source>
        <dbReference type="ARBA" id="ARBA00023242"/>
    </source>
</evidence>
<gene>
    <name evidence="8" type="ORF">EGYM00163_LOCUS22494</name>
</gene>
<dbReference type="InterPro" id="IPR001510">
    <property type="entry name" value="Znf_PARP"/>
</dbReference>
<dbReference type="GO" id="GO:0003677">
    <property type="term" value="F:DNA binding"/>
    <property type="evidence" value="ECO:0007669"/>
    <property type="project" value="InterPro"/>
</dbReference>
<feature type="domain" description="PARP-type" evidence="7">
    <location>
        <begin position="1"/>
        <end position="131"/>
    </location>
</feature>
<accession>A0A7S4FSB7</accession>
<keyword evidence="5" id="KW-0539">Nucleus</keyword>
<dbReference type="GO" id="GO:0008270">
    <property type="term" value="F:zinc ion binding"/>
    <property type="evidence" value="ECO:0007669"/>
    <property type="project" value="UniProtKB-KW"/>
</dbReference>